<dbReference type="PROSITE" id="PS50920">
    <property type="entry name" value="SOLCAR"/>
    <property type="match status" value="2"/>
</dbReference>
<dbReference type="Gene3D" id="1.50.40.10">
    <property type="entry name" value="Mitochondrial carrier domain"/>
    <property type="match status" value="1"/>
</dbReference>
<feature type="non-terminal residue" evidence="12">
    <location>
        <position position="1"/>
    </location>
</feature>
<dbReference type="InterPro" id="IPR023395">
    <property type="entry name" value="MCP_dom_sf"/>
</dbReference>
<evidence type="ECO:0000313" key="12">
    <source>
        <dbReference type="EMBL" id="GMT10982.1"/>
    </source>
</evidence>
<evidence type="ECO:0000256" key="6">
    <source>
        <dbReference type="ARBA" id="ARBA00022989"/>
    </source>
</evidence>
<evidence type="ECO:0000256" key="10">
    <source>
        <dbReference type="RuleBase" id="RU000488"/>
    </source>
</evidence>
<keyword evidence="6 11" id="KW-1133">Transmembrane helix</keyword>
<evidence type="ECO:0000256" key="11">
    <source>
        <dbReference type="SAM" id="Phobius"/>
    </source>
</evidence>
<reference evidence="12" key="1">
    <citation type="submission" date="2023-10" db="EMBL/GenBank/DDBJ databases">
        <title>Genome assembly of Pristionchus species.</title>
        <authorList>
            <person name="Yoshida K."/>
            <person name="Sommer R.J."/>
        </authorList>
    </citation>
    <scope>NUCLEOTIDE SEQUENCE</scope>
    <source>
        <strain evidence="12">RS5133</strain>
    </source>
</reference>
<organism evidence="12 13">
    <name type="scientific">Pristionchus fissidentatus</name>
    <dbReference type="NCBI Taxonomy" id="1538716"/>
    <lineage>
        <taxon>Eukaryota</taxon>
        <taxon>Metazoa</taxon>
        <taxon>Ecdysozoa</taxon>
        <taxon>Nematoda</taxon>
        <taxon>Chromadorea</taxon>
        <taxon>Rhabditida</taxon>
        <taxon>Rhabditina</taxon>
        <taxon>Diplogasteromorpha</taxon>
        <taxon>Diplogasteroidea</taxon>
        <taxon>Neodiplogasteridae</taxon>
        <taxon>Pristionchus</taxon>
    </lineage>
</organism>
<dbReference type="InterPro" id="IPR018108">
    <property type="entry name" value="MCP_transmembrane"/>
</dbReference>
<keyword evidence="3 10" id="KW-0813">Transport</keyword>
<dbReference type="EMBL" id="BTSY01000001">
    <property type="protein sequence ID" value="GMT10982.1"/>
    <property type="molecule type" value="Genomic_DNA"/>
</dbReference>
<comment type="similarity">
    <text evidence="2 10">Belongs to the mitochondrial carrier (TC 2.A.29) family.</text>
</comment>
<gene>
    <name evidence="12" type="ORF">PFISCL1PPCAC_2279</name>
</gene>
<evidence type="ECO:0000256" key="2">
    <source>
        <dbReference type="ARBA" id="ARBA00006375"/>
    </source>
</evidence>
<evidence type="ECO:0000256" key="8">
    <source>
        <dbReference type="ARBA" id="ARBA00023136"/>
    </source>
</evidence>
<dbReference type="GO" id="GO:0031966">
    <property type="term" value="C:mitochondrial membrane"/>
    <property type="evidence" value="ECO:0007669"/>
    <property type="project" value="UniProtKB-SubCell"/>
</dbReference>
<evidence type="ECO:0000256" key="9">
    <source>
        <dbReference type="PROSITE-ProRule" id="PRU00282"/>
    </source>
</evidence>
<evidence type="ECO:0000256" key="3">
    <source>
        <dbReference type="ARBA" id="ARBA00022448"/>
    </source>
</evidence>
<dbReference type="InterPro" id="IPR050567">
    <property type="entry name" value="Mitochondrial_Carrier"/>
</dbReference>
<evidence type="ECO:0000313" key="13">
    <source>
        <dbReference type="Proteomes" id="UP001432322"/>
    </source>
</evidence>
<feature type="transmembrane region" description="Helical" evidence="11">
    <location>
        <begin position="132"/>
        <end position="155"/>
    </location>
</feature>
<evidence type="ECO:0000256" key="1">
    <source>
        <dbReference type="ARBA" id="ARBA00004225"/>
    </source>
</evidence>
<protein>
    <recommendedName>
        <fullName evidence="14">Mitochondrial carrier protein</fullName>
    </recommendedName>
</protein>
<dbReference type="PANTHER" id="PTHR45624:SF10">
    <property type="entry name" value="SLC (SOLUTE CARRIER) HOMOLOG"/>
    <property type="match status" value="1"/>
</dbReference>
<keyword evidence="4 9" id="KW-0812">Transmembrane</keyword>
<dbReference type="PANTHER" id="PTHR45624">
    <property type="entry name" value="MITOCHONDRIAL BASIC AMINO ACIDS TRANSPORTER-RELATED"/>
    <property type="match status" value="1"/>
</dbReference>
<proteinExistence type="inferred from homology"/>
<keyword evidence="13" id="KW-1185">Reference proteome</keyword>
<comment type="subcellular location">
    <subcellularLocation>
        <location evidence="1">Mitochondrion membrane</location>
        <topology evidence="1">Multi-pass membrane protein</topology>
    </subcellularLocation>
</comment>
<evidence type="ECO:0000256" key="7">
    <source>
        <dbReference type="ARBA" id="ARBA00023128"/>
    </source>
</evidence>
<dbReference type="Proteomes" id="UP001432322">
    <property type="component" value="Unassembled WGS sequence"/>
</dbReference>
<evidence type="ECO:0000256" key="5">
    <source>
        <dbReference type="ARBA" id="ARBA00022737"/>
    </source>
</evidence>
<sequence>CFQVQQNEVHLFHKSTKSIDGRRVFAGPFDMAKEIVRKEGIKGLYKGGSVMCTRDSIGYLFYLPVYEGVTRILHDRGYGETTTQIMAGGIAGCSGWLSICPIEVVKNRVQVDSTLTASSAIRRVYSEGGIRAFFRGGLVLCLRGFPVNAAIFVVYENVIKMLNRSF</sequence>
<feature type="repeat" description="Solcar" evidence="9">
    <location>
        <begin position="79"/>
        <end position="161"/>
    </location>
</feature>
<keyword evidence="5" id="KW-0677">Repeat</keyword>
<keyword evidence="7" id="KW-0496">Mitochondrion</keyword>
<name>A0AAV5UWL0_9BILA</name>
<dbReference type="GO" id="GO:0022857">
    <property type="term" value="F:transmembrane transporter activity"/>
    <property type="evidence" value="ECO:0007669"/>
    <property type="project" value="TreeGrafter"/>
</dbReference>
<keyword evidence="8 9" id="KW-0472">Membrane</keyword>
<evidence type="ECO:0008006" key="14">
    <source>
        <dbReference type="Google" id="ProtNLM"/>
    </source>
</evidence>
<comment type="caution">
    <text evidence="12">The sequence shown here is derived from an EMBL/GenBank/DDBJ whole genome shotgun (WGS) entry which is preliminary data.</text>
</comment>
<accession>A0AAV5UWL0</accession>
<dbReference type="Pfam" id="PF00153">
    <property type="entry name" value="Mito_carr"/>
    <property type="match status" value="2"/>
</dbReference>
<feature type="repeat" description="Solcar" evidence="9">
    <location>
        <begin position="1"/>
        <end position="72"/>
    </location>
</feature>
<dbReference type="SUPFAM" id="SSF103506">
    <property type="entry name" value="Mitochondrial carrier"/>
    <property type="match status" value="1"/>
</dbReference>
<evidence type="ECO:0000256" key="4">
    <source>
        <dbReference type="ARBA" id="ARBA00022692"/>
    </source>
</evidence>
<dbReference type="AlphaFoldDB" id="A0AAV5UWL0"/>